<name>A0A2I1PBP5_9MICO</name>
<dbReference type="Gene3D" id="3.60.21.70">
    <property type="entry name" value="PhoD-like phosphatase"/>
    <property type="match status" value="1"/>
</dbReference>
<dbReference type="EMBL" id="PKIZ01000006">
    <property type="protein sequence ID" value="PKZ42045.1"/>
    <property type="molecule type" value="Genomic_DNA"/>
</dbReference>
<sequence length="520" mass="56711">MPSTLHRPAPDATGVSRRTLLGVAGLSATTLALGVEAPASAGGPPPRTNPFTLGVAAGTPGPDSMVLWTRLATDPLAADGHGGMPSHPVPVHWEVARDADFTRRVAHGHALAQPELAHSVHPQVTGLEPATEYHYRFRTGRHTSPAGRFRTLPAAGAEVASFSLGVASCQAWYHGHFTAWKHLAAEADLDLIVFTGDYIYEYGIRSGDNLWRQGVELGPEHGQEVQTLAQYRLRYSLFKTDPHLQAAHARAAMVATWDDHEVENNYAGSQSQYGLSEEDFLLRRAVAYRAYYENLPLGPAALPEGPHSRIHHSLDVGRLARLSVLDTRQFRDPVPQDEQRVADPERSILGAAQEAWLTERLRTSPAQWNLLADGVAMVPVTDDRVDQWDGFPAARQRLMDQLARVSNPVVLTGDIHHHAAAELWADPTAPAPEAEPVAVELICSSIASDGDGKPGGHPDWTAHPYVRAMDARRGYVHVTLTPQEMRSRFVVVPWVEADDTAPARTAFAFRTPAGSRRLLS</sequence>
<dbReference type="PROSITE" id="PS51318">
    <property type="entry name" value="TAT"/>
    <property type="match status" value="1"/>
</dbReference>
<dbReference type="OrthoDB" id="3497025at2"/>
<dbReference type="InterPro" id="IPR052900">
    <property type="entry name" value="Phospholipid_Metab_Enz"/>
</dbReference>
<proteinExistence type="predicted"/>
<evidence type="ECO:0000256" key="1">
    <source>
        <dbReference type="SAM" id="MobiDB-lite"/>
    </source>
</evidence>
<dbReference type="CDD" id="cd07389">
    <property type="entry name" value="MPP_PhoD"/>
    <property type="match status" value="1"/>
</dbReference>
<feature type="region of interest" description="Disordered" evidence="1">
    <location>
        <begin position="37"/>
        <end position="56"/>
    </location>
</feature>
<dbReference type="InterPro" id="IPR029052">
    <property type="entry name" value="Metallo-depent_PP-like"/>
</dbReference>
<evidence type="ECO:0000313" key="4">
    <source>
        <dbReference type="EMBL" id="PKZ42045.1"/>
    </source>
</evidence>
<dbReference type="PANTHER" id="PTHR43606:SF2">
    <property type="entry name" value="ALKALINE PHOSPHATASE FAMILY PROTEIN (AFU_ORTHOLOGUE AFUA_5G03860)"/>
    <property type="match status" value="1"/>
</dbReference>
<evidence type="ECO:0000259" key="2">
    <source>
        <dbReference type="Pfam" id="PF09423"/>
    </source>
</evidence>
<organism evidence="4 5">
    <name type="scientific">Kytococcus schroeteri</name>
    <dbReference type="NCBI Taxonomy" id="138300"/>
    <lineage>
        <taxon>Bacteria</taxon>
        <taxon>Bacillati</taxon>
        <taxon>Actinomycetota</taxon>
        <taxon>Actinomycetes</taxon>
        <taxon>Micrococcales</taxon>
        <taxon>Kytococcaceae</taxon>
        <taxon>Kytococcus</taxon>
    </lineage>
</organism>
<dbReference type="InterPro" id="IPR018946">
    <property type="entry name" value="PhoD-like_MPP"/>
</dbReference>
<accession>A0A2I1PBP5</accession>
<dbReference type="PANTHER" id="PTHR43606">
    <property type="entry name" value="PHOSPHATASE, PUTATIVE (AFU_ORTHOLOGUE AFUA_6G08710)-RELATED"/>
    <property type="match status" value="1"/>
</dbReference>
<dbReference type="SUPFAM" id="SSF56300">
    <property type="entry name" value="Metallo-dependent phosphatases"/>
    <property type="match status" value="1"/>
</dbReference>
<dbReference type="RefSeq" id="WP_101849335.1">
    <property type="nucleotide sequence ID" value="NZ_PKIZ01000006.1"/>
</dbReference>
<dbReference type="AlphaFoldDB" id="A0A2I1PBP5"/>
<dbReference type="InterPro" id="IPR006311">
    <property type="entry name" value="TAT_signal"/>
</dbReference>
<keyword evidence="5" id="KW-1185">Reference proteome</keyword>
<dbReference type="Pfam" id="PF16655">
    <property type="entry name" value="PhoD_N"/>
    <property type="match status" value="1"/>
</dbReference>
<dbReference type="Proteomes" id="UP000234206">
    <property type="component" value="Unassembled WGS sequence"/>
</dbReference>
<comment type="caution">
    <text evidence="4">The sequence shown here is derived from an EMBL/GenBank/DDBJ whole genome shotgun (WGS) entry which is preliminary data.</text>
</comment>
<reference evidence="4 5" key="1">
    <citation type="submission" date="2017-12" db="EMBL/GenBank/DDBJ databases">
        <title>Phylogenetic diversity of female urinary microbiome.</title>
        <authorList>
            <person name="Thomas-White K."/>
            <person name="Wolfe A.J."/>
        </authorList>
    </citation>
    <scope>NUCLEOTIDE SEQUENCE [LARGE SCALE GENOMIC DNA]</scope>
    <source>
        <strain evidence="4 5">UMB1298</strain>
    </source>
</reference>
<feature type="domain" description="PhoD-like phosphatase metallophosphatase" evidence="2">
    <location>
        <begin position="164"/>
        <end position="489"/>
    </location>
</feature>
<gene>
    <name evidence="4" type="ORF">CYJ76_04145</name>
</gene>
<dbReference type="InterPro" id="IPR038607">
    <property type="entry name" value="PhoD-like_sf"/>
</dbReference>
<dbReference type="Pfam" id="PF09423">
    <property type="entry name" value="PhoD"/>
    <property type="match status" value="1"/>
</dbReference>
<evidence type="ECO:0000313" key="5">
    <source>
        <dbReference type="Proteomes" id="UP000234206"/>
    </source>
</evidence>
<protein>
    <submittedName>
        <fullName evidence="4">Alkaline phosphatase</fullName>
    </submittedName>
</protein>
<evidence type="ECO:0000259" key="3">
    <source>
        <dbReference type="Pfam" id="PF16655"/>
    </source>
</evidence>
<dbReference type="InterPro" id="IPR032093">
    <property type="entry name" value="PhoD_N"/>
</dbReference>
<dbReference type="Gene3D" id="2.60.40.380">
    <property type="entry name" value="Purple acid phosphatase-like, N-terminal"/>
    <property type="match status" value="1"/>
</dbReference>
<feature type="domain" description="Phospholipase D N-terminal" evidence="3">
    <location>
        <begin position="53"/>
        <end position="151"/>
    </location>
</feature>